<evidence type="ECO:0000259" key="11">
    <source>
        <dbReference type="PROSITE" id="PS50928"/>
    </source>
</evidence>
<comment type="function">
    <text evidence="10">Part of the binding-protein-dependent transport system for phosphate; probably responsible for the translocation of the substrate across the membrane.</text>
</comment>
<comment type="subcellular location">
    <subcellularLocation>
        <location evidence="1 9">Cell membrane</location>
        <topology evidence="1 9">Multi-pass membrane protein</topology>
    </subcellularLocation>
</comment>
<sequence length="367" mass="38257">MSSISGFERIRQTTGSDDGALLTGAIGVVLLGAAFVAFLMNSTLTIVPVVGFIVVTAYGWYAHQAETARALTLLATTSTVLILVLITVFLILEALPAFQLMGLAIFAVEKPVELFGVTVIPGQDPLWSTSQDLYSLTPMVWGTLITTALAMLIAGPLGIAGALFISEIAPPTIREIVKPGIEIMAGVPSIVYGFVGYVIINSYMMDNFALPTFGSLFVVGIVIGLMSLPTVVSVAEDAISSVPPSIKDGSLAMGATDWQTMKSITIPSAFSGVSAAVLLGVGRAAGETMAATVILGHTQALPEPLYDVFGNTETLTSLIASQYGNATGTHMSALFAAGVVLFVSVMFLSVGSQLIEARMKRQLGGNQ</sequence>
<dbReference type="OrthoDB" id="301029at2157"/>
<name>A0A0W1R7B3_9EURY</name>
<keyword evidence="13" id="KW-1185">Reference proteome</keyword>
<feature type="domain" description="ABC transmembrane type-1" evidence="11">
    <location>
        <begin position="140"/>
        <end position="352"/>
    </location>
</feature>
<evidence type="ECO:0000256" key="9">
    <source>
        <dbReference type="RuleBase" id="RU363032"/>
    </source>
</evidence>
<dbReference type="Gene3D" id="1.10.3720.10">
    <property type="entry name" value="MetI-like"/>
    <property type="match status" value="1"/>
</dbReference>
<dbReference type="InterPro" id="IPR051124">
    <property type="entry name" value="Phosphate_Transport_Permease"/>
</dbReference>
<comment type="caution">
    <text evidence="12">The sequence shown here is derived from an EMBL/GenBank/DDBJ whole genome shotgun (WGS) entry which is preliminary data.</text>
</comment>
<evidence type="ECO:0000256" key="6">
    <source>
        <dbReference type="ARBA" id="ARBA00022692"/>
    </source>
</evidence>
<evidence type="ECO:0000256" key="4">
    <source>
        <dbReference type="ARBA" id="ARBA00022475"/>
    </source>
</evidence>
<dbReference type="STRING" id="1514971.AUR64_16135"/>
<keyword evidence="4 10" id="KW-1003">Cell membrane</keyword>
<proteinExistence type="inferred from homology"/>
<dbReference type="InterPro" id="IPR000515">
    <property type="entry name" value="MetI-like"/>
</dbReference>
<dbReference type="PROSITE" id="PS50928">
    <property type="entry name" value="ABC_TM1"/>
    <property type="match status" value="1"/>
</dbReference>
<keyword evidence="8 9" id="KW-0472">Membrane</keyword>
<dbReference type="RefSeq" id="WP_058582461.1">
    <property type="nucleotide sequence ID" value="NZ_LOPU01000029.1"/>
</dbReference>
<dbReference type="GO" id="GO:0005315">
    <property type="term" value="F:phosphate transmembrane transporter activity"/>
    <property type="evidence" value="ECO:0007669"/>
    <property type="project" value="InterPro"/>
</dbReference>
<feature type="transmembrane region" description="Helical" evidence="9">
    <location>
        <begin position="70"/>
        <end position="92"/>
    </location>
</feature>
<dbReference type="AlphaFoldDB" id="A0A0W1R7B3"/>
<dbReference type="CDD" id="cd06261">
    <property type="entry name" value="TM_PBP2"/>
    <property type="match status" value="1"/>
</dbReference>
<feature type="transmembrane region" description="Helical" evidence="9">
    <location>
        <begin position="20"/>
        <end position="40"/>
    </location>
</feature>
<feature type="transmembrane region" description="Helical" evidence="9">
    <location>
        <begin position="212"/>
        <end position="235"/>
    </location>
</feature>
<dbReference type="NCBIfam" id="TIGR02138">
    <property type="entry name" value="phosphate_pstC"/>
    <property type="match status" value="1"/>
</dbReference>
<organism evidence="12 13">
    <name type="scientific">Haloprofundus marisrubri</name>
    <dbReference type="NCBI Taxonomy" id="1514971"/>
    <lineage>
        <taxon>Archaea</taxon>
        <taxon>Methanobacteriati</taxon>
        <taxon>Methanobacteriota</taxon>
        <taxon>Stenosarchaea group</taxon>
        <taxon>Halobacteria</taxon>
        <taxon>Halobacteriales</taxon>
        <taxon>Haloferacaceae</taxon>
        <taxon>Haloprofundus</taxon>
    </lineage>
</organism>
<dbReference type="Pfam" id="PF00528">
    <property type="entry name" value="BPD_transp_1"/>
    <property type="match status" value="1"/>
</dbReference>
<protein>
    <recommendedName>
        <fullName evidence="10">Phosphate transport system permease protein</fullName>
    </recommendedName>
</protein>
<keyword evidence="6 9" id="KW-0812">Transmembrane</keyword>
<feature type="transmembrane region" description="Helical" evidence="9">
    <location>
        <begin position="333"/>
        <end position="355"/>
    </location>
</feature>
<evidence type="ECO:0000256" key="7">
    <source>
        <dbReference type="ARBA" id="ARBA00022989"/>
    </source>
</evidence>
<feature type="transmembrane region" description="Helical" evidence="9">
    <location>
        <begin position="139"/>
        <end position="169"/>
    </location>
</feature>
<dbReference type="InterPro" id="IPR011864">
    <property type="entry name" value="Phosphate_PstC"/>
</dbReference>
<keyword evidence="3 9" id="KW-0813">Transport</keyword>
<feature type="transmembrane region" description="Helical" evidence="9">
    <location>
        <begin position="181"/>
        <end position="200"/>
    </location>
</feature>
<dbReference type="GO" id="GO:0006817">
    <property type="term" value="P:phosphate ion transport"/>
    <property type="evidence" value="ECO:0007669"/>
    <property type="project" value="UniProtKB-KW"/>
</dbReference>
<evidence type="ECO:0000256" key="3">
    <source>
        <dbReference type="ARBA" id="ARBA00022448"/>
    </source>
</evidence>
<dbReference type="PANTHER" id="PTHR30425:SF1">
    <property type="entry name" value="PHOSPHATE TRANSPORT SYSTEM PERMEASE PROTEIN PSTC"/>
    <property type="match status" value="1"/>
</dbReference>
<reference evidence="12 13" key="1">
    <citation type="submission" date="2015-12" db="EMBL/GenBank/DDBJ databases">
        <title>Haloprofundus marisrubri gen. nov., sp. nov., an extremely halophilic archaeon isolated from the Discovery deep brine-seawater interface in the Red Sea.</title>
        <authorList>
            <person name="Zhang G."/>
            <person name="Stingl U."/>
            <person name="Rashid M."/>
        </authorList>
    </citation>
    <scope>NUCLEOTIDE SEQUENCE [LARGE SCALE GENOMIC DNA]</scope>
    <source>
        <strain evidence="12 13">SB9</strain>
    </source>
</reference>
<evidence type="ECO:0000313" key="12">
    <source>
        <dbReference type="EMBL" id="KTG09309.1"/>
    </source>
</evidence>
<dbReference type="InterPro" id="IPR035906">
    <property type="entry name" value="MetI-like_sf"/>
</dbReference>
<dbReference type="PANTHER" id="PTHR30425">
    <property type="entry name" value="PHOSPHATE TRANSPORT SYSTEM PERMEASE PROTEIN PST"/>
    <property type="match status" value="1"/>
</dbReference>
<keyword evidence="5 10" id="KW-0592">Phosphate transport</keyword>
<evidence type="ECO:0000313" key="13">
    <source>
        <dbReference type="Proteomes" id="UP000054387"/>
    </source>
</evidence>
<evidence type="ECO:0000256" key="10">
    <source>
        <dbReference type="RuleBase" id="RU363054"/>
    </source>
</evidence>
<comment type="similarity">
    <text evidence="2 10">Belongs to the binding-protein-dependent transport system permease family. CysTW subfamily.</text>
</comment>
<evidence type="ECO:0000256" key="8">
    <source>
        <dbReference type="ARBA" id="ARBA00023136"/>
    </source>
</evidence>
<accession>A0A0W1R7B3</accession>
<gene>
    <name evidence="12" type="ORF">AUR64_16135</name>
</gene>
<evidence type="ECO:0000256" key="2">
    <source>
        <dbReference type="ARBA" id="ARBA00007069"/>
    </source>
</evidence>
<keyword evidence="7 9" id="KW-1133">Transmembrane helix</keyword>
<feature type="transmembrane region" description="Helical" evidence="9">
    <location>
        <begin position="46"/>
        <end position="63"/>
    </location>
</feature>
<dbReference type="EMBL" id="LOPU01000029">
    <property type="protein sequence ID" value="KTG09309.1"/>
    <property type="molecule type" value="Genomic_DNA"/>
</dbReference>
<dbReference type="Proteomes" id="UP000054387">
    <property type="component" value="Unassembled WGS sequence"/>
</dbReference>
<dbReference type="GO" id="GO:0005886">
    <property type="term" value="C:plasma membrane"/>
    <property type="evidence" value="ECO:0007669"/>
    <property type="project" value="UniProtKB-SubCell"/>
</dbReference>
<evidence type="ECO:0000256" key="1">
    <source>
        <dbReference type="ARBA" id="ARBA00004651"/>
    </source>
</evidence>
<evidence type="ECO:0000256" key="5">
    <source>
        <dbReference type="ARBA" id="ARBA00022592"/>
    </source>
</evidence>
<dbReference type="SUPFAM" id="SSF161098">
    <property type="entry name" value="MetI-like"/>
    <property type="match status" value="1"/>
</dbReference>